<evidence type="ECO:0000256" key="1">
    <source>
        <dbReference type="SAM" id="MobiDB-lite"/>
    </source>
</evidence>
<dbReference type="InterPro" id="IPR050923">
    <property type="entry name" value="Cell_Proc_Reg/RNA_Proc"/>
</dbReference>
<dbReference type="Pfam" id="PF19909">
    <property type="entry name" value="DUF6382"/>
    <property type="match status" value="1"/>
</dbReference>
<dbReference type="Gene3D" id="2.60.200.20">
    <property type="match status" value="1"/>
</dbReference>
<dbReference type="PANTHER" id="PTHR23308">
    <property type="entry name" value="NUCLEAR INHIBITOR OF PROTEIN PHOSPHATASE-1"/>
    <property type="match status" value="1"/>
</dbReference>
<reference evidence="4" key="1">
    <citation type="submission" date="2020-02" db="EMBL/GenBank/DDBJ databases">
        <authorList>
            <person name="Shen X.-R."/>
            <person name="Zhang Y.-X."/>
        </authorList>
    </citation>
    <scope>NUCLEOTIDE SEQUENCE</scope>
    <source>
        <strain evidence="4">SYP-B3998</strain>
    </source>
</reference>
<evidence type="ECO:0000259" key="3">
    <source>
        <dbReference type="PROSITE" id="PS50006"/>
    </source>
</evidence>
<feature type="transmembrane region" description="Helical" evidence="2">
    <location>
        <begin position="261"/>
        <end position="283"/>
    </location>
</feature>
<keyword evidence="2" id="KW-0812">Transmembrane</keyword>
<dbReference type="SMART" id="SM00240">
    <property type="entry name" value="FHA"/>
    <property type="match status" value="1"/>
</dbReference>
<feature type="domain" description="FHA" evidence="3">
    <location>
        <begin position="376"/>
        <end position="428"/>
    </location>
</feature>
<dbReference type="CDD" id="cd00060">
    <property type="entry name" value="FHA"/>
    <property type="match status" value="1"/>
</dbReference>
<gene>
    <name evidence="4" type="ORF">GK047_10780</name>
</gene>
<organism evidence="4">
    <name type="scientific">Paenibacillus sp. SYP-B3998</name>
    <dbReference type="NCBI Taxonomy" id="2678564"/>
    <lineage>
        <taxon>Bacteria</taxon>
        <taxon>Bacillati</taxon>
        <taxon>Bacillota</taxon>
        <taxon>Bacilli</taxon>
        <taxon>Bacillales</taxon>
        <taxon>Paenibacillaceae</taxon>
        <taxon>Paenibacillus</taxon>
    </lineage>
</organism>
<dbReference type="InterPro" id="IPR008984">
    <property type="entry name" value="SMAD_FHA_dom_sf"/>
</dbReference>
<dbReference type="AlphaFoldDB" id="A0A6G3ZWK7"/>
<evidence type="ECO:0000313" key="4">
    <source>
        <dbReference type="EMBL" id="NEW06495.1"/>
    </source>
</evidence>
<name>A0A6G3ZWK7_9BACL</name>
<feature type="compositionally biased region" description="Basic and acidic residues" evidence="1">
    <location>
        <begin position="146"/>
        <end position="170"/>
    </location>
</feature>
<keyword evidence="2" id="KW-0472">Membrane</keyword>
<dbReference type="Pfam" id="PF00498">
    <property type="entry name" value="FHA"/>
    <property type="match status" value="1"/>
</dbReference>
<dbReference type="InterPro" id="IPR045962">
    <property type="entry name" value="DUF6382"/>
</dbReference>
<protein>
    <submittedName>
        <fullName evidence="4">FHA domain-containing protein</fullName>
    </submittedName>
</protein>
<comment type="caution">
    <text evidence="4">The sequence shown here is derived from an EMBL/GenBank/DDBJ whole genome shotgun (WGS) entry which is preliminary data.</text>
</comment>
<dbReference type="EMBL" id="JAAIKC010000003">
    <property type="protein sequence ID" value="NEW06495.1"/>
    <property type="molecule type" value="Genomic_DNA"/>
</dbReference>
<evidence type="ECO:0000256" key="2">
    <source>
        <dbReference type="SAM" id="Phobius"/>
    </source>
</evidence>
<accession>A0A6G3ZWK7</accession>
<dbReference type="InterPro" id="IPR000253">
    <property type="entry name" value="FHA_dom"/>
</dbReference>
<feature type="transmembrane region" description="Helical" evidence="2">
    <location>
        <begin position="237"/>
        <end position="255"/>
    </location>
</feature>
<dbReference type="SUPFAM" id="SSF49879">
    <property type="entry name" value="SMAD/FHA domain"/>
    <property type="match status" value="1"/>
</dbReference>
<keyword evidence="2" id="KW-1133">Transmembrane helix</keyword>
<feature type="region of interest" description="Disordered" evidence="1">
    <location>
        <begin position="145"/>
        <end position="180"/>
    </location>
</feature>
<proteinExistence type="predicted"/>
<sequence length="453" mass="51359">MLAHVLKVEGITKQQLAKLLYAIVCALEERKNFMLHESGYVLRDNFIFIGMDWSDVYLTYVPLTERSDEVTLLAKLHLLIEQLASRVREEDQLQAAAWANSFSIVRDLQSCKEKLLNAMDDTKDAKPRELLDSLDKMDSATSFEDQYGKEQNKDHQAERQLGQEHQEDPQKMFSSLGGNRLPKPLLNRKVEFSMNPAVHEEKEIPVPLLFSSIEMPEVSKTSSISISFFKSSKRSEIIFLVGVLLIIAFLWQNYFTYPSLVSFRITLGLTILLLDGCLVIKFMGFPRLQPLNRSLSKGYSLGGQQPQINEDLPASPSINIKEHYENLYRHTTLLKETNPNVTTFLGSKERPPAGARLEVLKEGISQTFNLENSSSFTIGRGDSEAKVDYAMQEAGISRLHAEIIKEGDTYGIKDLGSTNGTFLNGEQLVSYQSYGLKDGDKIQLLYFEFTFRE</sequence>
<dbReference type="PROSITE" id="PS50006">
    <property type="entry name" value="FHA_DOMAIN"/>
    <property type="match status" value="1"/>
</dbReference>